<evidence type="ECO:0000313" key="2">
    <source>
        <dbReference type="EMBL" id="KAA6380153.1"/>
    </source>
</evidence>
<dbReference type="InterPro" id="IPR043502">
    <property type="entry name" value="DNA/RNA_pol_sf"/>
</dbReference>
<dbReference type="EMBL" id="SNRW01008070">
    <property type="protein sequence ID" value="KAA6380153.1"/>
    <property type="molecule type" value="Genomic_DNA"/>
</dbReference>
<dbReference type="Proteomes" id="UP000324800">
    <property type="component" value="Unassembled WGS sequence"/>
</dbReference>
<evidence type="ECO:0000259" key="1">
    <source>
        <dbReference type="PROSITE" id="PS50878"/>
    </source>
</evidence>
<dbReference type="InterPro" id="IPR052055">
    <property type="entry name" value="Hepadnavirus_pol/RT"/>
</dbReference>
<dbReference type="PANTHER" id="PTHR33050">
    <property type="entry name" value="REVERSE TRANSCRIPTASE DOMAIN-CONTAINING PROTEIN"/>
    <property type="match status" value="1"/>
</dbReference>
<organism evidence="2 3">
    <name type="scientific">Streblomastix strix</name>
    <dbReference type="NCBI Taxonomy" id="222440"/>
    <lineage>
        <taxon>Eukaryota</taxon>
        <taxon>Metamonada</taxon>
        <taxon>Preaxostyla</taxon>
        <taxon>Oxymonadida</taxon>
        <taxon>Streblomastigidae</taxon>
        <taxon>Streblomastix</taxon>
    </lineage>
</organism>
<dbReference type="PANTHER" id="PTHR33050:SF7">
    <property type="entry name" value="RIBONUCLEASE H"/>
    <property type="match status" value="1"/>
</dbReference>
<proteinExistence type="predicted"/>
<evidence type="ECO:0000313" key="3">
    <source>
        <dbReference type="Proteomes" id="UP000324800"/>
    </source>
</evidence>
<gene>
    <name evidence="2" type="ORF">EZS28_024321</name>
</gene>
<dbReference type="PROSITE" id="PS50878">
    <property type="entry name" value="RT_POL"/>
    <property type="match status" value="1"/>
</dbReference>
<feature type="domain" description="Reverse transcriptase" evidence="1">
    <location>
        <begin position="1"/>
        <end position="62"/>
    </location>
</feature>
<protein>
    <recommendedName>
        <fullName evidence="1">Reverse transcriptase domain-containing protein</fullName>
    </recommendedName>
</protein>
<accession>A0A5J4VC98</accession>
<dbReference type="SUPFAM" id="SSF56672">
    <property type="entry name" value="DNA/RNA polymerases"/>
    <property type="match status" value="1"/>
</dbReference>
<dbReference type="AlphaFoldDB" id="A0A5J4VC98"/>
<comment type="caution">
    <text evidence="2">The sequence shown here is derived from an EMBL/GenBank/DDBJ whole genome shotgun (WGS) entry which is preliminary data.</text>
</comment>
<reference evidence="2 3" key="1">
    <citation type="submission" date="2019-03" db="EMBL/GenBank/DDBJ databases">
        <title>Single cell metagenomics reveals metabolic interactions within the superorganism composed of flagellate Streblomastix strix and complex community of Bacteroidetes bacteria on its surface.</title>
        <authorList>
            <person name="Treitli S.C."/>
            <person name="Kolisko M."/>
            <person name="Husnik F."/>
            <person name="Keeling P."/>
            <person name="Hampl V."/>
        </authorList>
    </citation>
    <scope>NUCLEOTIDE SEQUENCE [LARGE SCALE GENOMIC DNA]</scope>
    <source>
        <strain evidence="2">ST1C</strain>
    </source>
</reference>
<dbReference type="InterPro" id="IPR000477">
    <property type="entry name" value="RT_dom"/>
</dbReference>
<sequence length="328" mass="37920">MKTEIRIKNFVDDIILLHKNKMFLKKITQKVIETLKYFGFTINTEQSETEPKQTEIFLGLEQNLNNATVKTKPKMRILFLHDLYNMRRWIKTGTEITVKQTAQLTGKPNKLSLQFQEASLFMNAIDHQKTQAARLRGWFTTIIMNKTAISDINYQIIKLRANIPIQFIQIPPQATMATDAAPGGQGQILEKELEMIAIAHTTWKLRQAKLTSDNMEIKAITQGLRSFSKVSKNSRIQSLQIRSDINTAVFDIIKWSTISTLIKEIQYPRFMPTIRGHGELAVDALKQLWKKEFPWIHPPFRLLPAVLKKIREEQIEAMIIVPLWPGQI</sequence>
<name>A0A5J4VC98_9EUKA</name>